<organism evidence="1 2">
    <name type="scientific">Acanthoscelides obtectus</name>
    <name type="common">Bean weevil</name>
    <name type="synonym">Bruchus obtectus</name>
    <dbReference type="NCBI Taxonomy" id="200917"/>
    <lineage>
        <taxon>Eukaryota</taxon>
        <taxon>Metazoa</taxon>
        <taxon>Ecdysozoa</taxon>
        <taxon>Arthropoda</taxon>
        <taxon>Hexapoda</taxon>
        <taxon>Insecta</taxon>
        <taxon>Pterygota</taxon>
        <taxon>Neoptera</taxon>
        <taxon>Endopterygota</taxon>
        <taxon>Coleoptera</taxon>
        <taxon>Polyphaga</taxon>
        <taxon>Cucujiformia</taxon>
        <taxon>Chrysomeloidea</taxon>
        <taxon>Chrysomelidae</taxon>
        <taxon>Bruchinae</taxon>
        <taxon>Bruchini</taxon>
        <taxon>Acanthoscelides</taxon>
    </lineage>
</organism>
<evidence type="ECO:0000313" key="1">
    <source>
        <dbReference type="EMBL" id="CAH1989509.1"/>
    </source>
</evidence>
<reference evidence="1" key="1">
    <citation type="submission" date="2022-03" db="EMBL/GenBank/DDBJ databases">
        <authorList>
            <person name="Sayadi A."/>
        </authorList>
    </citation>
    <scope>NUCLEOTIDE SEQUENCE</scope>
</reference>
<keyword evidence="2" id="KW-1185">Reference proteome</keyword>
<name>A0A9P0PM57_ACAOB</name>
<sequence>MRIVSCFRYERLFGLQLDIDHITGHRIYSVRPATRDLHSTHPVLHHLCGRSTRKWYIGHHFSSAQSHEERS</sequence>
<evidence type="ECO:0000313" key="2">
    <source>
        <dbReference type="Proteomes" id="UP001152888"/>
    </source>
</evidence>
<accession>A0A9P0PM57</accession>
<gene>
    <name evidence="1" type="ORF">ACAOBT_LOCUS19069</name>
</gene>
<proteinExistence type="predicted"/>
<dbReference type="Proteomes" id="UP001152888">
    <property type="component" value="Unassembled WGS sequence"/>
</dbReference>
<dbReference type="EMBL" id="CAKOFQ010007065">
    <property type="protein sequence ID" value="CAH1989509.1"/>
    <property type="molecule type" value="Genomic_DNA"/>
</dbReference>
<comment type="caution">
    <text evidence="1">The sequence shown here is derived from an EMBL/GenBank/DDBJ whole genome shotgun (WGS) entry which is preliminary data.</text>
</comment>
<dbReference type="AlphaFoldDB" id="A0A9P0PM57"/>
<protein>
    <submittedName>
        <fullName evidence="1">Uncharacterized protein</fullName>
    </submittedName>
</protein>